<accession>A0ABV8J4L6</accession>
<dbReference type="InterPro" id="IPR051678">
    <property type="entry name" value="AGP_Transferase"/>
</dbReference>
<evidence type="ECO:0000313" key="3">
    <source>
        <dbReference type="Proteomes" id="UP001595867"/>
    </source>
</evidence>
<reference evidence="3" key="1">
    <citation type="journal article" date="2019" name="Int. J. Syst. Evol. Microbiol.">
        <title>The Global Catalogue of Microorganisms (GCM) 10K type strain sequencing project: providing services to taxonomists for standard genome sequencing and annotation.</title>
        <authorList>
            <consortium name="The Broad Institute Genomics Platform"/>
            <consortium name="The Broad Institute Genome Sequencing Center for Infectious Disease"/>
            <person name="Wu L."/>
            <person name="Ma J."/>
        </authorList>
    </citation>
    <scope>NUCLEOTIDE SEQUENCE [LARGE SCALE GENOMIC DNA]</scope>
    <source>
        <strain evidence="3">TBRC 5832</strain>
    </source>
</reference>
<dbReference type="PANTHER" id="PTHR21310">
    <property type="entry name" value="AMINOGLYCOSIDE PHOSPHOTRANSFERASE-RELATED-RELATED"/>
    <property type="match status" value="1"/>
</dbReference>
<sequence>MVPPWLSDVLPGGCVVTEVVARTGGSLHTVLEVRLRGAAPLIVKRYSGEWDWKQAKEVYVYGLMAGLDAVPRVVHADHERATTVLTMMPGKPMWERPPEPRAVRNAYRRIGAFQAALHRIGMPAYGFLKTGIVDPVADNTTYMRRKFVRQLDEFVAAGGPADIHDAVARRVAAADHCFAACTGAVLCHNDLHEGNVLVDGAGVVTGFVDVENAEAADPMTDLAKTIQFAPSPAKRAALLDGYGPLPPLGAERIDLYRMFHALELWTWFTSIGNTEPLPALLGDLRTLGSPPSRS</sequence>
<dbReference type="InterPro" id="IPR011009">
    <property type="entry name" value="Kinase-like_dom_sf"/>
</dbReference>
<dbReference type="Pfam" id="PF01636">
    <property type="entry name" value="APH"/>
    <property type="match status" value="1"/>
</dbReference>
<dbReference type="Proteomes" id="UP001595867">
    <property type="component" value="Unassembled WGS sequence"/>
</dbReference>
<feature type="domain" description="Aminoglycoside phosphotransferase" evidence="1">
    <location>
        <begin position="23"/>
        <end position="246"/>
    </location>
</feature>
<evidence type="ECO:0000313" key="2">
    <source>
        <dbReference type="EMBL" id="MFC4070178.1"/>
    </source>
</evidence>
<keyword evidence="3" id="KW-1185">Reference proteome</keyword>
<organism evidence="2 3">
    <name type="scientific">Actinoplanes subglobosus</name>
    <dbReference type="NCBI Taxonomy" id="1547892"/>
    <lineage>
        <taxon>Bacteria</taxon>
        <taxon>Bacillati</taxon>
        <taxon>Actinomycetota</taxon>
        <taxon>Actinomycetes</taxon>
        <taxon>Micromonosporales</taxon>
        <taxon>Micromonosporaceae</taxon>
        <taxon>Actinoplanes</taxon>
    </lineage>
</organism>
<proteinExistence type="predicted"/>
<dbReference type="EC" id="2.7.1.-" evidence="2"/>
<keyword evidence="2" id="KW-0808">Transferase</keyword>
<dbReference type="EMBL" id="JBHSBL010000024">
    <property type="protein sequence ID" value="MFC4070178.1"/>
    <property type="molecule type" value="Genomic_DNA"/>
</dbReference>
<comment type="caution">
    <text evidence="2">The sequence shown here is derived from an EMBL/GenBank/DDBJ whole genome shotgun (WGS) entry which is preliminary data.</text>
</comment>
<dbReference type="RefSeq" id="WP_378071066.1">
    <property type="nucleotide sequence ID" value="NZ_JBHSBL010000024.1"/>
</dbReference>
<dbReference type="SUPFAM" id="SSF56112">
    <property type="entry name" value="Protein kinase-like (PK-like)"/>
    <property type="match status" value="1"/>
</dbReference>
<dbReference type="Gene3D" id="3.90.1200.10">
    <property type="match status" value="1"/>
</dbReference>
<protein>
    <submittedName>
        <fullName evidence="2">Aminoglycoside phosphotransferase family protein</fullName>
        <ecNumber evidence="2">2.7.1.-</ecNumber>
    </submittedName>
</protein>
<dbReference type="GO" id="GO:0016740">
    <property type="term" value="F:transferase activity"/>
    <property type="evidence" value="ECO:0007669"/>
    <property type="project" value="UniProtKB-KW"/>
</dbReference>
<gene>
    <name evidence="2" type="ORF">ACFO0C_35055</name>
</gene>
<name>A0ABV8J4L6_9ACTN</name>
<dbReference type="InterPro" id="IPR002575">
    <property type="entry name" value="Aminoglycoside_PTrfase"/>
</dbReference>
<evidence type="ECO:0000259" key="1">
    <source>
        <dbReference type="Pfam" id="PF01636"/>
    </source>
</evidence>